<accession>A0ABM2X6I0</accession>
<dbReference type="InterPro" id="IPR036672">
    <property type="entry name" value="TCL1_MTCP1_sf"/>
</dbReference>
<dbReference type="GeneID" id="121139251"/>
<gene>
    <name evidence="3" type="primary">LOC121139251</name>
</gene>
<dbReference type="InterPro" id="IPR004832">
    <property type="entry name" value="TCL1_MTCP1"/>
</dbReference>
<evidence type="ECO:0000313" key="3">
    <source>
        <dbReference type="RefSeq" id="XP_040598480.1"/>
    </source>
</evidence>
<proteinExistence type="inferred from homology"/>
<dbReference type="PROSITE" id="PS51257">
    <property type="entry name" value="PROKAR_LIPOPROTEIN"/>
    <property type="match status" value="1"/>
</dbReference>
<dbReference type="SUPFAM" id="SSF50904">
    <property type="entry name" value="Oncogene products"/>
    <property type="match status" value="1"/>
</dbReference>
<dbReference type="Gene3D" id="2.40.15.10">
    <property type="entry name" value="TCL1/MTCP1"/>
    <property type="match status" value="1"/>
</dbReference>
<organism evidence="2 3">
    <name type="scientific">Mesocricetus auratus</name>
    <name type="common">Golden hamster</name>
    <dbReference type="NCBI Taxonomy" id="10036"/>
    <lineage>
        <taxon>Eukaryota</taxon>
        <taxon>Metazoa</taxon>
        <taxon>Chordata</taxon>
        <taxon>Craniata</taxon>
        <taxon>Vertebrata</taxon>
        <taxon>Euteleostomi</taxon>
        <taxon>Mammalia</taxon>
        <taxon>Eutheria</taxon>
        <taxon>Euarchontoglires</taxon>
        <taxon>Glires</taxon>
        <taxon>Rodentia</taxon>
        <taxon>Myomorpha</taxon>
        <taxon>Muroidea</taxon>
        <taxon>Cricetidae</taxon>
        <taxon>Cricetinae</taxon>
        <taxon>Mesocricetus</taxon>
    </lineage>
</organism>
<evidence type="ECO:0000256" key="1">
    <source>
        <dbReference type="ARBA" id="ARBA00006399"/>
    </source>
</evidence>
<protein>
    <submittedName>
        <fullName evidence="3">T-cell leukemia/lymphoma protein 1B-like</fullName>
    </submittedName>
</protein>
<dbReference type="RefSeq" id="XP_040598480.1">
    <property type="nucleotide sequence ID" value="XM_040742546.1"/>
</dbReference>
<evidence type="ECO:0000313" key="2">
    <source>
        <dbReference type="Proteomes" id="UP000886700"/>
    </source>
</evidence>
<dbReference type="Pfam" id="PF01840">
    <property type="entry name" value="TCL1_MTCP1"/>
    <property type="match status" value="1"/>
</dbReference>
<name>A0ABM2X6I0_MESAU</name>
<comment type="similarity">
    <text evidence="1">Belongs to the TCL1 family.</text>
</comment>
<sequence length="94" mass="10769">MHRVSVTVRLCQMDKCCAEFLSQFFSSLACLPSEWQKDSEFSYRETDSKFWIIMAHYKTEGREQLTLMMETQSGLQSGSASCVTQPVTLDDLLT</sequence>
<dbReference type="Proteomes" id="UP000886700">
    <property type="component" value="Unplaced"/>
</dbReference>
<keyword evidence="2" id="KW-1185">Reference proteome</keyword>
<reference evidence="3" key="1">
    <citation type="submission" date="2025-08" db="UniProtKB">
        <authorList>
            <consortium name="RefSeq"/>
        </authorList>
    </citation>
    <scope>IDENTIFICATION</scope>
    <source>
        <tissue evidence="3">Liver</tissue>
    </source>
</reference>